<dbReference type="PANTHER" id="PTHR33602">
    <property type="entry name" value="REGULATORY PROTEIN RECX FAMILY PROTEIN"/>
    <property type="match status" value="1"/>
</dbReference>
<evidence type="ECO:0000256" key="3">
    <source>
        <dbReference type="ARBA" id="ARBA00009695"/>
    </source>
</evidence>
<evidence type="ECO:0000256" key="1">
    <source>
        <dbReference type="ARBA" id="ARBA00003529"/>
    </source>
</evidence>
<evidence type="ECO:0000256" key="5">
    <source>
        <dbReference type="ARBA" id="ARBA00022490"/>
    </source>
</evidence>
<organism evidence="10 11">
    <name type="scientific">Carnobacterium maltaromaticum</name>
    <name type="common">Carnobacterium piscicola</name>
    <dbReference type="NCBI Taxonomy" id="2751"/>
    <lineage>
        <taxon>Bacteria</taxon>
        <taxon>Bacillati</taxon>
        <taxon>Bacillota</taxon>
        <taxon>Bacilli</taxon>
        <taxon>Lactobacillales</taxon>
        <taxon>Carnobacteriaceae</taxon>
        <taxon>Carnobacterium</taxon>
    </lineage>
</organism>
<sequence length="286" mass="33128">MAEKNKLEQLTQKNENTFPLITKIEVQKKAKERYNIYLNGEYAFPVDEAILVKYILHKGMEISPEFRAELEEQDGFHKAYNRALNYLNYGLRSEKEVRDDLIKHEITFATAQAVVDKLKMQNYINDSTYAESYTRTGANLGGKGPRVITQELKKRGIGDETINQALEQYPFEQMLENGLALAEKVVKRTARSSSRETKNKIQQNLMQKGFSSDIIQEVLQNIDTQKDDEDEYAALKDQGDKLWRKHSRLDLSKKKQKVKTSLFQKGFPGDLISQFVTEKEMEEEDE</sequence>
<gene>
    <name evidence="6 10" type="primary">recX</name>
    <name evidence="10" type="ORF">RAK27_08090</name>
</gene>
<evidence type="ECO:0000313" key="10">
    <source>
        <dbReference type="EMBL" id="MDZ5758610.1"/>
    </source>
</evidence>
<dbReference type="EMBL" id="JAVBVO010000003">
    <property type="protein sequence ID" value="MDZ5758610.1"/>
    <property type="molecule type" value="Genomic_DNA"/>
</dbReference>
<evidence type="ECO:0000259" key="8">
    <source>
        <dbReference type="Pfam" id="PF21981"/>
    </source>
</evidence>
<name>A0AAW9JYA9_CARML</name>
<dbReference type="GO" id="GO:0006282">
    <property type="term" value="P:regulation of DNA repair"/>
    <property type="evidence" value="ECO:0007669"/>
    <property type="project" value="UniProtKB-UniRule"/>
</dbReference>
<comment type="similarity">
    <text evidence="3 6">Belongs to the RecX family.</text>
</comment>
<dbReference type="AlphaFoldDB" id="A0AAW9JYA9"/>
<dbReference type="InterPro" id="IPR036388">
    <property type="entry name" value="WH-like_DNA-bd_sf"/>
</dbReference>
<comment type="subcellular location">
    <subcellularLocation>
        <location evidence="2 6">Cytoplasm</location>
    </subcellularLocation>
</comment>
<dbReference type="HAMAP" id="MF_01114">
    <property type="entry name" value="RecX"/>
    <property type="match status" value="1"/>
</dbReference>
<protein>
    <recommendedName>
        <fullName evidence="4 6">Regulatory protein RecX</fullName>
    </recommendedName>
</protein>
<dbReference type="InterPro" id="IPR053926">
    <property type="entry name" value="RecX_HTH_1st"/>
</dbReference>
<evidence type="ECO:0000256" key="6">
    <source>
        <dbReference type="HAMAP-Rule" id="MF_01114"/>
    </source>
</evidence>
<feature type="domain" description="RecX first three-helical" evidence="9">
    <location>
        <begin position="79"/>
        <end position="118"/>
    </location>
</feature>
<evidence type="ECO:0000313" key="11">
    <source>
        <dbReference type="Proteomes" id="UP001290462"/>
    </source>
</evidence>
<accession>A0AAW9JYA9</accession>
<reference evidence="10" key="1">
    <citation type="submission" date="2023-08" db="EMBL/GenBank/DDBJ databases">
        <title>Genomic characterization of piscicolin 126 produced by Carnobacterium maltaromaticum CM22 strain isolated from salmon (Salmo salar).</title>
        <authorList>
            <person name="Gonzalez-Gragera E."/>
            <person name="Garcia-Lopez J.D."/>
            <person name="Teso-Perez C."/>
            <person name="Gimenez-Hernandez I."/>
            <person name="Peralta-Sanchez J.M."/>
            <person name="Valdivia E."/>
            <person name="Montalban-Lopez M."/>
            <person name="Martin-Platero A.M."/>
            <person name="Banos A."/>
            <person name="Martinez-Bueno M."/>
        </authorList>
    </citation>
    <scope>NUCLEOTIDE SEQUENCE</scope>
    <source>
        <strain evidence="10">CM22</strain>
    </source>
</reference>
<dbReference type="Gene3D" id="1.10.10.10">
    <property type="entry name" value="Winged helix-like DNA-binding domain superfamily/Winged helix DNA-binding domain"/>
    <property type="match status" value="4"/>
</dbReference>
<comment type="caution">
    <text evidence="10">The sequence shown here is derived from an EMBL/GenBank/DDBJ whole genome shotgun (WGS) entry which is preliminary data.</text>
</comment>
<dbReference type="NCBIfam" id="NF010733">
    <property type="entry name" value="PRK14135.1"/>
    <property type="match status" value="1"/>
</dbReference>
<evidence type="ECO:0000259" key="9">
    <source>
        <dbReference type="Pfam" id="PF21982"/>
    </source>
</evidence>
<evidence type="ECO:0000256" key="2">
    <source>
        <dbReference type="ARBA" id="ARBA00004496"/>
    </source>
</evidence>
<dbReference type="InterPro" id="IPR003783">
    <property type="entry name" value="Regulatory_RecX"/>
</dbReference>
<dbReference type="InterPro" id="IPR053925">
    <property type="entry name" value="RecX_HTH_3rd"/>
</dbReference>
<feature type="domain" description="RecX third three-helical" evidence="8">
    <location>
        <begin position="172"/>
        <end position="219"/>
    </location>
</feature>
<dbReference type="Pfam" id="PF21982">
    <property type="entry name" value="RecX_HTH1"/>
    <property type="match status" value="1"/>
</dbReference>
<evidence type="ECO:0000256" key="4">
    <source>
        <dbReference type="ARBA" id="ARBA00018111"/>
    </source>
</evidence>
<dbReference type="PANTHER" id="PTHR33602:SF1">
    <property type="entry name" value="REGULATORY PROTEIN RECX FAMILY PROTEIN"/>
    <property type="match status" value="1"/>
</dbReference>
<dbReference type="GO" id="GO:0005737">
    <property type="term" value="C:cytoplasm"/>
    <property type="evidence" value="ECO:0007669"/>
    <property type="project" value="UniProtKB-SubCell"/>
</dbReference>
<dbReference type="Pfam" id="PF02631">
    <property type="entry name" value="RecX_HTH2"/>
    <property type="match status" value="1"/>
</dbReference>
<evidence type="ECO:0000259" key="7">
    <source>
        <dbReference type="Pfam" id="PF02631"/>
    </source>
</evidence>
<dbReference type="Pfam" id="PF21981">
    <property type="entry name" value="RecX_HTH3"/>
    <property type="match status" value="2"/>
</dbReference>
<dbReference type="RefSeq" id="WP_057001580.1">
    <property type="nucleotide sequence ID" value="NZ_CBCPHT010000001.1"/>
</dbReference>
<feature type="domain" description="RecX second three-helical" evidence="7">
    <location>
        <begin position="125"/>
        <end position="166"/>
    </location>
</feature>
<feature type="domain" description="RecX third three-helical" evidence="8">
    <location>
        <begin position="229"/>
        <end position="276"/>
    </location>
</feature>
<proteinExistence type="inferred from homology"/>
<comment type="function">
    <text evidence="1 6">Modulates RecA activity.</text>
</comment>
<dbReference type="InterPro" id="IPR053924">
    <property type="entry name" value="RecX_HTH_2nd"/>
</dbReference>
<dbReference type="Proteomes" id="UP001290462">
    <property type="component" value="Unassembled WGS sequence"/>
</dbReference>
<keyword evidence="5 6" id="KW-0963">Cytoplasm</keyword>